<dbReference type="InterPro" id="IPR008250">
    <property type="entry name" value="ATPase_P-typ_transduc_dom_A_sf"/>
</dbReference>
<dbReference type="Pfam" id="PF00122">
    <property type="entry name" value="E1-E2_ATPase"/>
    <property type="match status" value="1"/>
</dbReference>
<dbReference type="Gene3D" id="2.70.150.10">
    <property type="entry name" value="Calcium-transporting ATPase, cytoplasmic transduction domain A"/>
    <property type="match status" value="1"/>
</dbReference>
<evidence type="ECO:0000313" key="2">
    <source>
        <dbReference type="EMBL" id="KAK3272194.1"/>
    </source>
</evidence>
<evidence type="ECO:0000313" key="3">
    <source>
        <dbReference type="Proteomes" id="UP001190700"/>
    </source>
</evidence>
<gene>
    <name evidence="2" type="ORF">CYMTET_19503</name>
</gene>
<evidence type="ECO:0000259" key="1">
    <source>
        <dbReference type="Pfam" id="PF00122"/>
    </source>
</evidence>
<feature type="domain" description="P-type ATPase A" evidence="1">
    <location>
        <begin position="139"/>
        <end position="180"/>
    </location>
</feature>
<dbReference type="Proteomes" id="UP001190700">
    <property type="component" value="Unassembled WGS sequence"/>
</dbReference>
<dbReference type="SUPFAM" id="SSF81653">
    <property type="entry name" value="Calcium ATPase, transduction domain A"/>
    <property type="match status" value="1"/>
</dbReference>
<dbReference type="InterPro" id="IPR059000">
    <property type="entry name" value="ATPase_P-type_domA"/>
</dbReference>
<name>A0AAE0L559_9CHLO</name>
<accession>A0AAE0L559</accession>
<dbReference type="AlphaFoldDB" id="A0AAE0L559"/>
<proteinExistence type="predicted"/>
<organism evidence="2 3">
    <name type="scientific">Cymbomonas tetramitiformis</name>
    <dbReference type="NCBI Taxonomy" id="36881"/>
    <lineage>
        <taxon>Eukaryota</taxon>
        <taxon>Viridiplantae</taxon>
        <taxon>Chlorophyta</taxon>
        <taxon>Pyramimonadophyceae</taxon>
        <taxon>Pyramimonadales</taxon>
        <taxon>Pyramimonadaceae</taxon>
        <taxon>Cymbomonas</taxon>
    </lineage>
</organism>
<sequence length="213" mass="23178">MQTILHSELDEVTILTETLDEAHDGYAHHGAVAKEVLAALRPFYGSIQPGKALLKEDDSNWLVRTGNSNFHSCSLGDLQATFGLAPNHFCTGVPKTEVERLRATHGRNELTPPPVGVVTKLLRRVGLARTPSAQPSFVESRMQVLRDGCICSIEIAELVVGDIMRAYAGSNVPADGRVLVMADDTGTVCGGDEVCCRSLSGLDRLQQLFHWRE</sequence>
<reference evidence="2 3" key="1">
    <citation type="journal article" date="2015" name="Genome Biol. Evol.">
        <title>Comparative Genomics of a Bacterivorous Green Alga Reveals Evolutionary Causalities and Consequences of Phago-Mixotrophic Mode of Nutrition.</title>
        <authorList>
            <person name="Burns J.A."/>
            <person name="Paasch A."/>
            <person name="Narechania A."/>
            <person name="Kim E."/>
        </authorList>
    </citation>
    <scope>NUCLEOTIDE SEQUENCE [LARGE SCALE GENOMIC DNA]</scope>
    <source>
        <strain evidence="2 3">PLY_AMNH</strain>
    </source>
</reference>
<protein>
    <recommendedName>
        <fullName evidence="1">P-type ATPase A domain-containing protein</fullName>
    </recommendedName>
</protein>
<keyword evidence="3" id="KW-1185">Reference proteome</keyword>
<comment type="caution">
    <text evidence="2">The sequence shown here is derived from an EMBL/GenBank/DDBJ whole genome shotgun (WGS) entry which is preliminary data.</text>
</comment>
<dbReference type="EMBL" id="LGRX02009107">
    <property type="protein sequence ID" value="KAK3272194.1"/>
    <property type="molecule type" value="Genomic_DNA"/>
</dbReference>